<evidence type="ECO:0000313" key="5">
    <source>
        <dbReference type="Proteomes" id="UP000095228"/>
    </source>
</evidence>
<protein>
    <submittedName>
        <fullName evidence="4">Sensory/regulatory protein RpfC</fullName>
        <ecNumber evidence="4">2.7.13.3</ecNumber>
    </submittedName>
</protein>
<keyword evidence="4" id="KW-0808">Transferase</keyword>
<dbReference type="EC" id="2.7.13.3" evidence="4"/>
<dbReference type="InterPro" id="IPR011006">
    <property type="entry name" value="CheY-like_superfamily"/>
</dbReference>
<dbReference type="GO" id="GO:0004673">
    <property type="term" value="F:protein histidine kinase activity"/>
    <property type="evidence" value="ECO:0007669"/>
    <property type="project" value="UniProtKB-EC"/>
</dbReference>
<keyword evidence="1 2" id="KW-0597">Phosphoprotein</keyword>
<dbReference type="Pfam" id="PF00072">
    <property type="entry name" value="Response_reg"/>
    <property type="match status" value="1"/>
</dbReference>
<gene>
    <name evidence="4" type="primary">rpfC_1</name>
    <name evidence="4" type="ORF">Verru16b_00214</name>
</gene>
<dbReference type="OrthoDB" id="194442at2"/>
<proteinExistence type="predicted"/>
<evidence type="ECO:0000313" key="4">
    <source>
        <dbReference type="EMBL" id="AOS43173.1"/>
    </source>
</evidence>
<dbReference type="GO" id="GO:0000160">
    <property type="term" value="P:phosphorelay signal transduction system"/>
    <property type="evidence" value="ECO:0007669"/>
    <property type="project" value="InterPro"/>
</dbReference>
<dbReference type="STRING" id="1838286.Verru16b_00214"/>
<dbReference type="RefSeq" id="WP_069960558.1">
    <property type="nucleotide sequence ID" value="NZ_CP016094.1"/>
</dbReference>
<evidence type="ECO:0000256" key="1">
    <source>
        <dbReference type="ARBA" id="ARBA00022553"/>
    </source>
</evidence>
<accession>A0A1I7PHT0</accession>
<name>A0A1I7PHT0_9BACT</name>
<dbReference type="SMART" id="SM00448">
    <property type="entry name" value="REC"/>
    <property type="match status" value="1"/>
</dbReference>
<dbReference type="AlphaFoldDB" id="A0A1I7PHT0"/>
<organism evidence="4 5">
    <name type="scientific">Lacunisphaera limnophila</name>
    <dbReference type="NCBI Taxonomy" id="1838286"/>
    <lineage>
        <taxon>Bacteria</taxon>
        <taxon>Pseudomonadati</taxon>
        <taxon>Verrucomicrobiota</taxon>
        <taxon>Opitutia</taxon>
        <taxon>Opitutales</taxon>
        <taxon>Opitutaceae</taxon>
        <taxon>Lacunisphaera</taxon>
    </lineage>
</organism>
<evidence type="ECO:0000256" key="2">
    <source>
        <dbReference type="PROSITE-ProRule" id="PRU00169"/>
    </source>
</evidence>
<dbReference type="SUPFAM" id="SSF52172">
    <property type="entry name" value="CheY-like"/>
    <property type="match status" value="1"/>
</dbReference>
<reference evidence="4 5" key="1">
    <citation type="submission" date="2016-06" db="EMBL/GenBank/DDBJ databases">
        <title>Three novel species with peptidoglycan cell walls form the new genus Lacunisphaera gen. nov. in the family Opitutaceae of the verrucomicrobial subdivision 4.</title>
        <authorList>
            <person name="Rast P."/>
            <person name="Gloeckner I."/>
            <person name="Jogler M."/>
            <person name="Boedeker C."/>
            <person name="Jeske O."/>
            <person name="Wiegand S."/>
            <person name="Reinhardt R."/>
            <person name="Schumann P."/>
            <person name="Rohde M."/>
            <person name="Spring S."/>
            <person name="Gloeckner F.O."/>
            <person name="Jogler C."/>
        </authorList>
    </citation>
    <scope>NUCLEOTIDE SEQUENCE [LARGE SCALE GENOMIC DNA]</scope>
    <source>
        <strain evidence="4 5">IG16b</strain>
    </source>
</reference>
<dbReference type="InterPro" id="IPR050595">
    <property type="entry name" value="Bact_response_regulator"/>
</dbReference>
<feature type="modified residue" description="4-aspartylphosphate" evidence="2">
    <location>
        <position position="74"/>
    </location>
</feature>
<keyword evidence="5" id="KW-1185">Reference proteome</keyword>
<dbReference type="Gene3D" id="3.40.50.2300">
    <property type="match status" value="1"/>
</dbReference>
<dbReference type="KEGG" id="obg:Verru16b_00214"/>
<dbReference type="PANTHER" id="PTHR44591:SF3">
    <property type="entry name" value="RESPONSE REGULATORY DOMAIN-CONTAINING PROTEIN"/>
    <property type="match status" value="1"/>
</dbReference>
<evidence type="ECO:0000259" key="3">
    <source>
        <dbReference type="PROSITE" id="PS50110"/>
    </source>
</evidence>
<dbReference type="InterPro" id="IPR001789">
    <property type="entry name" value="Sig_transdc_resp-reg_receiver"/>
</dbReference>
<dbReference type="EMBL" id="CP016094">
    <property type="protein sequence ID" value="AOS43173.1"/>
    <property type="molecule type" value="Genomic_DNA"/>
</dbReference>
<dbReference type="PANTHER" id="PTHR44591">
    <property type="entry name" value="STRESS RESPONSE REGULATOR PROTEIN 1"/>
    <property type="match status" value="1"/>
</dbReference>
<dbReference type="CDD" id="cd17546">
    <property type="entry name" value="REC_hyHK_CKI1_RcsC-like"/>
    <property type="match status" value="1"/>
</dbReference>
<dbReference type="PROSITE" id="PS50110">
    <property type="entry name" value="RESPONSE_REGULATORY"/>
    <property type="match status" value="1"/>
</dbReference>
<dbReference type="Proteomes" id="UP000095228">
    <property type="component" value="Chromosome"/>
</dbReference>
<feature type="domain" description="Response regulatory" evidence="3">
    <location>
        <begin position="23"/>
        <end position="139"/>
    </location>
</feature>
<sequence>MTPSVSTPLPAVAPSPTARRGLQVLYAEDLPELRQLMRLVLTPEGHDLEAVADGSLALARLQEPSARFDLLITDHHMPVMNGLDLVRAVRRLPFAGRIIVFSSELDPQVYDAYVDLRVDQVLAKPVRPAALRRLIADLFPAPAPA</sequence>